<sequence length="86" mass="9340">MRVARHPQELSTLCLSSRVRLANTHCGQSLAAVNKVKQRRGPSKYIACLPGVPRPTELAVTDGRLFTKALPHLQVGSIGQPELLSI</sequence>
<dbReference type="AlphaFoldDB" id="A0A4Y7T934"/>
<proteinExistence type="predicted"/>
<protein>
    <submittedName>
        <fullName evidence="1">Uncharacterized protein</fullName>
    </submittedName>
</protein>
<dbReference type="Proteomes" id="UP000298030">
    <property type="component" value="Unassembled WGS sequence"/>
</dbReference>
<accession>A0A4Y7T934</accession>
<keyword evidence="2" id="KW-1185">Reference proteome</keyword>
<name>A0A4Y7T934_COPMI</name>
<evidence type="ECO:0000313" key="2">
    <source>
        <dbReference type="Proteomes" id="UP000298030"/>
    </source>
</evidence>
<reference evidence="1 2" key="1">
    <citation type="journal article" date="2019" name="Nat. Ecol. Evol.">
        <title>Megaphylogeny resolves global patterns of mushroom evolution.</title>
        <authorList>
            <person name="Varga T."/>
            <person name="Krizsan K."/>
            <person name="Foldi C."/>
            <person name="Dima B."/>
            <person name="Sanchez-Garcia M."/>
            <person name="Sanchez-Ramirez S."/>
            <person name="Szollosi G.J."/>
            <person name="Szarkandi J.G."/>
            <person name="Papp V."/>
            <person name="Albert L."/>
            <person name="Andreopoulos W."/>
            <person name="Angelini C."/>
            <person name="Antonin V."/>
            <person name="Barry K.W."/>
            <person name="Bougher N.L."/>
            <person name="Buchanan P."/>
            <person name="Buyck B."/>
            <person name="Bense V."/>
            <person name="Catcheside P."/>
            <person name="Chovatia M."/>
            <person name="Cooper J."/>
            <person name="Damon W."/>
            <person name="Desjardin D."/>
            <person name="Finy P."/>
            <person name="Geml J."/>
            <person name="Haridas S."/>
            <person name="Hughes K."/>
            <person name="Justo A."/>
            <person name="Karasinski D."/>
            <person name="Kautmanova I."/>
            <person name="Kiss B."/>
            <person name="Kocsube S."/>
            <person name="Kotiranta H."/>
            <person name="LaButti K.M."/>
            <person name="Lechner B.E."/>
            <person name="Liimatainen K."/>
            <person name="Lipzen A."/>
            <person name="Lukacs Z."/>
            <person name="Mihaltcheva S."/>
            <person name="Morgado L.N."/>
            <person name="Niskanen T."/>
            <person name="Noordeloos M.E."/>
            <person name="Ohm R.A."/>
            <person name="Ortiz-Santana B."/>
            <person name="Ovrebo C."/>
            <person name="Racz N."/>
            <person name="Riley R."/>
            <person name="Savchenko A."/>
            <person name="Shiryaev A."/>
            <person name="Soop K."/>
            <person name="Spirin V."/>
            <person name="Szebenyi C."/>
            <person name="Tomsovsky M."/>
            <person name="Tulloss R.E."/>
            <person name="Uehling J."/>
            <person name="Grigoriev I.V."/>
            <person name="Vagvolgyi C."/>
            <person name="Papp T."/>
            <person name="Martin F.M."/>
            <person name="Miettinen O."/>
            <person name="Hibbett D.S."/>
            <person name="Nagy L.G."/>
        </authorList>
    </citation>
    <scope>NUCLEOTIDE SEQUENCE [LARGE SCALE GENOMIC DNA]</scope>
    <source>
        <strain evidence="1 2">FP101781</strain>
    </source>
</reference>
<organism evidence="1 2">
    <name type="scientific">Coprinellus micaceus</name>
    <name type="common">Glistening ink-cap mushroom</name>
    <name type="synonym">Coprinus micaceus</name>
    <dbReference type="NCBI Taxonomy" id="71717"/>
    <lineage>
        <taxon>Eukaryota</taxon>
        <taxon>Fungi</taxon>
        <taxon>Dikarya</taxon>
        <taxon>Basidiomycota</taxon>
        <taxon>Agaricomycotina</taxon>
        <taxon>Agaricomycetes</taxon>
        <taxon>Agaricomycetidae</taxon>
        <taxon>Agaricales</taxon>
        <taxon>Agaricineae</taxon>
        <taxon>Psathyrellaceae</taxon>
        <taxon>Coprinellus</taxon>
    </lineage>
</organism>
<gene>
    <name evidence="1" type="ORF">FA13DRAFT_1733818</name>
</gene>
<comment type="caution">
    <text evidence="1">The sequence shown here is derived from an EMBL/GenBank/DDBJ whole genome shotgun (WGS) entry which is preliminary data.</text>
</comment>
<dbReference type="EMBL" id="QPFP01000023">
    <property type="protein sequence ID" value="TEB30501.1"/>
    <property type="molecule type" value="Genomic_DNA"/>
</dbReference>
<evidence type="ECO:0000313" key="1">
    <source>
        <dbReference type="EMBL" id="TEB30501.1"/>
    </source>
</evidence>